<name>S4NJK5_9NEOP</name>
<feature type="region of interest" description="Disordered" evidence="1">
    <location>
        <begin position="1"/>
        <end position="24"/>
    </location>
</feature>
<feature type="compositionally biased region" description="Polar residues" evidence="1">
    <location>
        <begin position="1"/>
        <end position="14"/>
    </location>
</feature>
<evidence type="ECO:0000313" key="2">
    <source>
        <dbReference type="EMBL" id="JAA78871.1"/>
    </source>
</evidence>
<feature type="non-terminal residue" evidence="2">
    <location>
        <position position="68"/>
    </location>
</feature>
<protein>
    <submittedName>
        <fullName evidence="2">AP2/ERF domain-containing protein</fullName>
    </submittedName>
</protein>
<organism evidence="2">
    <name type="scientific">Pararge aegeria</name>
    <name type="common">speckled wood butterfly</name>
    <dbReference type="NCBI Taxonomy" id="116150"/>
    <lineage>
        <taxon>Eukaryota</taxon>
        <taxon>Metazoa</taxon>
        <taxon>Ecdysozoa</taxon>
        <taxon>Arthropoda</taxon>
        <taxon>Hexapoda</taxon>
        <taxon>Insecta</taxon>
        <taxon>Pterygota</taxon>
        <taxon>Neoptera</taxon>
        <taxon>Endopterygota</taxon>
        <taxon>Lepidoptera</taxon>
        <taxon>Glossata</taxon>
        <taxon>Ditrysia</taxon>
        <taxon>Papilionoidea</taxon>
        <taxon>Nymphalidae</taxon>
        <taxon>Satyrinae</taxon>
        <taxon>Satyrini</taxon>
        <taxon>Parargina</taxon>
        <taxon>Pararge</taxon>
    </lineage>
</organism>
<evidence type="ECO:0000256" key="1">
    <source>
        <dbReference type="SAM" id="MobiDB-lite"/>
    </source>
</evidence>
<dbReference type="EMBL" id="GAIX01013689">
    <property type="protein sequence ID" value="JAA78871.1"/>
    <property type="molecule type" value="Transcribed_RNA"/>
</dbReference>
<feature type="non-terminal residue" evidence="2">
    <location>
        <position position="1"/>
    </location>
</feature>
<sequence>TTPGNSPMSRSYTASYKADSGPNSLNNTIVVDNLTRSLNSTVTKSDILKSPKLPLQALPASLYTNIDR</sequence>
<reference evidence="2" key="2">
    <citation type="submission" date="2013-05" db="EMBL/GenBank/DDBJ databases">
        <authorList>
            <person name="Carter J.-M."/>
            <person name="Baker S.C."/>
            <person name="Pink R."/>
            <person name="Carter D.R.F."/>
            <person name="Collins A."/>
            <person name="Tomlin J."/>
            <person name="Gibbs M."/>
            <person name="Breuker C.J."/>
        </authorList>
    </citation>
    <scope>NUCLEOTIDE SEQUENCE</scope>
    <source>
        <tissue evidence="2">Ovary</tissue>
    </source>
</reference>
<dbReference type="AlphaFoldDB" id="S4NJK5"/>
<reference evidence="2" key="1">
    <citation type="journal article" date="2013" name="BMC Genomics">
        <title>Unscrambling butterfly oogenesis.</title>
        <authorList>
            <person name="Carter J.M."/>
            <person name="Baker S.C."/>
            <person name="Pink R."/>
            <person name="Carter D.R."/>
            <person name="Collins A."/>
            <person name="Tomlin J."/>
            <person name="Gibbs M."/>
            <person name="Breuker C.J."/>
        </authorList>
    </citation>
    <scope>NUCLEOTIDE SEQUENCE</scope>
    <source>
        <tissue evidence="2">Ovary</tissue>
    </source>
</reference>
<accession>S4NJK5</accession>
<proteinExistence type="predicted"/>